<evidence type="ECO:0000256" key="1">
    <source>
        <dbReference type="ARBA" id="ARBA00022980"/>
    </source>
</evidence>
<sequence length="80" mass="9448">MEEEVVQRDEGQLLAVPPRSLHCIGSLSPTVFRLGYKTKQDYIIYEIHIILTDPVHKATRRNRGTQWITQPVHKYREMKM</sequence>
<feature type="non-terminal residue" evidence="3">
    <location>
        <position position="80"/>
    </location>
</feature>
<dbReference type="SUPFAM" id="SSF54189">
    <property type="entry name" value="Ribosomal proteins S24e, L23 and L15e"/>
    <property type="match status" value="1"/>
</dbReference>
<dbReference type="GO" id="GO:0044391">
    <property type="term" value="C:ribosomal subunit"/>
    <property type="evidence" value="ECO:0007669"/>
    <property type="project" value="UniProtKB-ARBA"/>
</dbReference>
<organism evidence="3 4">
    <name type="scientific">Neotoma lepida</name>
    <name type="common">Desert woodrat</name>
    <dbReference type="NCBI Taxonomy" id="56216"/>
    <lineage>
        <taxon>Eukaryota</taxon>
        <taxon>Metazoa</taxon>
        <taxon>Chordata</taxon>
        <taxon>Craniata</taxon>
        <taxon>Vertebrata</taxon>
        <taxon>Euteleostomi</taxon>
        <taxon>Mammalia</taxon>
        <taxon>Eutheria</taxon>
        <taxon>Euarchontoglires</taxon>
        <taxon>Glires</taxon>
        <taxon>Rodentia</taxon>
        <taxon>Myomorpha</taxon>
        <taxon>Muroidea</taxon>
        <taxon>Cricetidae</taxon>
        <taxon>Neotominae</taxon>
        <taxon>Neotoma</taxon>
    </lineage>
</organism>
<dbReference type="GO" id="GO:0006412">
    <property type="term" value="P:translation"/>
    <property type="evidence" value="ECO:0007669"/>
    <property type="project" value="InterPro"/>
</dbReference>
<dbReference type="Gene3D" id="3.40.1120.10">
    <property type="entry name" value="Ribosomal protein l15e"/>
    <property type="match status" value="1"/>
</dbReference>
<protein>
    <submittedName>
        <fullName evidence="3">Uncharacterized protein</fullName>
    </submittedName>
</protein>
<dbReference type="InterPro" id="IPR012678">
    <property type="entry name" value="Ribosomal_uL23/eL15/eS24_sf"/>
</dbReference>
<keyword evidence="1" id="KW-0689">Ribosomal protein</keyword>
<proteinExistence type="predicted"/>
<dbReference type="AlphaFoldDB" id="A0A1A6GL90"/>
<keyword evidence="4" id="KW-1185">Reference proteome</keyword>
<accession>A0A1A6GL90</accession>
<evidence type="ECO:0000256" key="2">
    <source>
        <dbReference type="ARBA" id="ARBA00023274"/>
    </source>
</evidence>
<dbReference type="EMBL" id="LZPO01087506">
    <property type="protein sequence ID" value="OBS66102.1"/>
    <property type="molecule type" value="Genomic_DNA"/>
</dbReference>
<dbReference type="GO" id="GO:0022626">
    <property type="term" value="C:cytosolic ribosome"/>
    <property type="evidence" value="ECO:0007669"/>
    <property type="project" value="UniProtKB-ARBA"/>
</dbReference>
<dbReference type="STRING" id="56216.A0A1A6GL90"/>
<keyword evidence="2" id="KW-0687">Ribonucleoprotein</keyword>
<dbReference type="GO" id="GO:0003735">
    <property type="term" value="F:structural constituent of ribosome"/>
    <property type="evidence" value="ECO:0007669"/>
    <property type="project" value="InterPro"/>
</dbReference>
<gene>
    <name evidence="3" type="ORF">A6R68_05360</name>
</gene>
<reference evidence="3 4" key="1">
    <citation type="submission" date="2016-06" db="EMBL/GenBank/DDBJ databases">
        <title>The Draft Genome Sequence and Annotation of the Desert Woodrat Neotoma lepida.</title>
        <authorList>
            <person name="Campbell M."/>
            <person name="Oakeson K.F."/>
            <person name="Yandell M."/>
            <person name="Halpert J.R."/>
            <person name="Dearing D."/>
        </authorList>
    </citation>
    <scope>NUCLEOTIDE SEQUENCE [LARGE SCALE GENOMIC DNA]</scope>
    <source>
        <strain evidence="3">417</strain>
        <tissue evidence="3">Liver</tissue>
    </source>
</reference>
<evidence type="ECO:0000313" key="3">
    <source>
        <dbReference type="EMBL" id="OBS66102.1"/>
    </source>
</evidence>
<dbReference type="Proteomes" id="UP000092124">
    <property type="component" value="Unassembled WGS sequence"/>
</dbReference>
<comment type="caution">
    <text evidence="3">The sequence shown here is derived from an EMBL/GenBank/DDBJ whole genome shotgun (WGS) entry which is preliminary data.</text>
</comment>
<evidence type="ECO:0000313" key="4">
    <source>
        <dbReference type="Proteomes" id="UP000092124"/>
    </source>
</evidence>
<name>A0A1A6GL90_NEOLE</name>
<dbReference type="InterPro" id="IPR024794">
    <property type="entry name" value="Rbsml_eL15_core_dom_sf"/>
</dbReference>